<dbReference type="InterPro" id="IPR052706">
    <property type="entry name" value="Membrane-Transporter-like"/>
</dbReference>
<feature type="transmembrane region" description="Helical" evidence="5">
    <location>
        <begin position="166"/>
        <end position="184"/>
    </location>
</feature>
<dbReference type="AlphaFoldDB" id="W2HD24"/>
<keyword evidence="2 5" id="KW-0812">Transmembrane</keyword>
<feature type="transmembrane region" description="Helical" evidence="5">
    <location>
        <begin position="240"/>
        <end position="257"/>
    </location>
</feature>
<keyword evidence="3 5" id="KW-1133">Transmembrane helix</keyword>
<sequence length="280" mass="29771">MAAMRGYPKIYGAVAGTGIVTPASYKAPEEWISDVNCPSQPLLSTTGTPSAINNKTHDSKTKQNLEKIANSLLYGVVNAIRAIPTMYGYAVIIFSHYAFADFMPALSKLVIFSSAVHQVMFTLMSTMPFAIGQVQDAGLIFLSAMATSICNSLGDDVSPEAKVATTIVTIGIATASLGVCLVVMGRFKLAALASYLPMPVIGGYLAFIGVFCLYAGLALSTGLVINDFSSMIDMFHDTRNILLCVPGFLGGAILLVVSQNFKNPFALSTAIMVMPVFFFL</sequence>
<dbReference type="Proteomes" id="UP000053236">
    <property type="component" value="Unassembled WGS sequence"/>
</dbReference>
<feature type="transmembrane region" description="Helical" evidence="5">
    <location>
        <begin position="72"/>
        <end position="97"/>
    </location>
</feature>
<proteinExistence type="predicted"/>
<protein>
    <recommendedName>
        <fullName evidence="6">SLC26A/SulP transporter domain-containing protein</fullName>
    </recommendedName>
</protein>
<name>W2HD24_PHYNI</name>
<dbReference type="PANTHER" id="PTHR43310:SF2">
    <property type="entry name" value="SLC26A_SULP TRANSPORTER DOMAIN-CONTAINING PROTEIN"/>
    <property type="match status" value="1"/>
</dbReference>
<feature type="transmembrane region" description="Helical" evidence="5">
    <location>
        <begin position="204"/>
        <end position="228"/>
    </location>
</feature>
<comment type="subcellular location">
    <subcellularLocation>
        <location evidence="1">Membrane</location>
        <topology evidence="1">Multi-pass membrane protein</topology>
    </subcellularLocation>
</comment>
<dbReference type="VEuPathDB" id="FungiDB:PPTG_19673"/>
<feature type="non-terminal residue" evidence="7">
    <location>
        <position position="280"/>
    </location>
</feature>
<dbReference type="GO" id="GO:0016020">
    <property type="term" value="C:membrane"/>
    <property type="evidence" value="ECO:0007669"/>
    <property type="project" value="UniProtKB-SubCell"/>
</dbReference>
<dbReference type="Pfam" id="PF00916">
    <property type="entry name" value="Sulfate_transp"/>
    <property type="match status" value="1"/>
</dbReference>
<evidence type="ECO:0000256" key="2">
    <source>
        <dbReference type="ARBA" id="ARBA00022692"/>
    </source>
</evidence>
<dbReference type="EMBL" id="KI685161">
    <property type="protein sequence ID" value="ETK92396.1"/>
    <property type="molecule type" value="Genomic_DNA"/>
</dbReference>
<gene>
    <name evidence="7" type="ORF">L915_04228</name>
</gene>
<keyword evidence="4 5" id="KW-0472">Membrane</keyword>
<feature type="transmembrane region" description="Helical" evidence="5">
    <location>
        <begin position="109"/>
        <end position="131"/>
    </location>
</feature>
<evidence type="ECO:0000256" key="1">
    <source>
        <dbReference type="ARBA" id="ARBA00004141"/>
    </source>
</evidence>
<dbReference type="PANTHER" id="PTHR43310">
    <property type="entry name" value="SULFATE TRANSPORTER YBAR-RELATED"/>
    <property type="match status" value="1"/>
</dbReference>
<feature type="domain" description="SLC26A/SulP transporter" evidence="6">
    <location>
        <begin position="72"/>
        <end position="276"/>
    </location>
</feature>
<organism evidence="7">
    <name type="scientific">Phytophthora nicotianae</name>
    <name type="common">Potato buckeye rot agent</name>
    <name type="synonym">Phytophthora parasitica</name>
    <dbReference type="NCBI Taxonomy" id="4792"/>
    <lineage>
        <taxon>Eukaryota</taxon>
        <taxon>Sar</taxon>
        <taxon>Stramenopiles</taxon>
        <taxon>Oomycota</taxon>
        <taxon>Peronosporomycetes</taxon>
        <taxon>Peronosporales</taxon>
        <taxon>Peronosporaceae</taxon>
        <taxon>Phytophthora</taxon>
    </lineage>
</organism>
<evidence type="ECO:0000313" key="7">
    <source>
        <dbReference type="EMBL" id="ETK92396.1"/>
    </source>
</evidence>
<accession>W2HD24</accession>
<evidence type="ECO:0000259" key="6">
    <source>
        <dbReference type="Pfam" id="PF00916"/>
    </source>
</evidence>
<evidence type="ECO:0000256" key="4">
    <source>
        <dbReference type="ARBA" id="ARBA00023136"/>
    </source>
</evidence>
<evidence type="ECO:0000256" key="5">
    <source>
        <dbReference type="SAM" id="Phobius"/>
    </source>
</evidence>
<reference evidence="7" key="1">
    <citation type="submission" date="2013-11" db="EMBL/GenBank/DDBJ databases">
        <title>The Genome Sequence of Phytophthora parasitica CJ02B3.</title>
        <authorList>
            <consortium name="The Broad Institute Genomics Platform"/>
            <person name="Russ C."/>
            <person name="Tyler B."/>
            <person name="Panabieres F."/>
            <person name="Shan W."/>
            <person name="Tripathy S."/>
            <person name="Grunwald N."/>
            <person name="Machado M."/>
            <person name="Johnson C.S."/>
            <person name="Arredondo F."/>
            <person name="Hong C."/>
            <person name="Coffey M."/>
            <person name="Young S.K."/>
            <person name="Zeng Q."/>
            <person name="Gargeya S."/>
            <person name="Fitzgerald M."/>
            <person name="Abouelleil A."/>
            <person name="Alvarado L."/>
            <person name="Chapman S.B."/>
            <person name="Gainer-Dewar J."/>
            <person name="Goldberg J."/>
            <person name="Griggs A."/>
            <person name="Gujja S."/>
            <person name="Hansen M."/>
            <person name="Howarth C."/>
            <person name="Imamovic A."/>
            <person name="Ireland A."/>
            <person name="Larimer J."/>
            <person name="McCowan C."/>
            <person name="Murphy C."/>
            <person name="Pearson M."/>
            <person name="Poon T.W."/>
            <person name="Priest M."/>
            <person name="Roberts A."/>
            <person name="Saif S."/>
            <person name="Shea T."/>
            <person name="Sykes S."/>
            <person name="Wortman J."/>
            <person name="Nusbaum C."/>
            <person name="Birren B."/>
        </authorList>
    </citation>
    <scope>NUCLEOTIDE SEQUENCE [LARGE SCALE GENOMIC DNA]</scope>
    <source>
        <strain evidence="7">CJ02B3</strain>
    </source>
</reference>
<evidence type="ECO:0000256" key="3">
    <source>
        <dbReference type="ARBA" id="ARBA00022989"/>
    </source>
</evidence>
<dbReference type="InterPro" id="IPR011547">
    <property type="entry name" value="SLC26A/SulP_dom"/>
</dbReference>